<evidence type="ECO:0000313" key="1">
    <source>
        <dbReference type="EMBL" id="DAF47594.1"/>
    </source>
</evidence>
<dbReference type="EMBL" id="BK032557">
    <property type="protein sequence ID" value="DAF47594.1"/>
    <property type="molecule type" value="Genomic_DNA"/>
</dbReference>
<name>A0A8S5SA62_9CAUD</name>
<protein>
    <submittedName>
        <fullName evidence="1">Uncharacterized protein</fullName>
    </submittedName>
</protein>
<accession>A0A8S5SA62</accession>
<reference evidence="1" key="1">
    <citation type="journal article" date="2021" name="Proc. Natl. Acad. Sci. U.S.A.">
        <title>A Catalog of Tens of Thousands of Viruses from Human Metagenomes Reveals Hidden Associations with Chronic Diseases.</title>
        <authorList>
            <person name="Tisza M.J."/>
            <person name="Buck C.B."/>
        </authorList>
    </citation>
    <scope>NUCLEOTIDE SEQUENCE</scope>
    <source>
        <strain evidence="1">CtByu2</strain>
    </source>
</reference>
<organism evidence="1">
    <name type="scientific">Myoviridae sp. ctByu2</name>
    <dbReference type="NCBI Taxonomy" id="2827668"/>
    <lineage>
        <taxon>Viruses</taxon>
        <taxon>Duplodnaviria</taxon>
        <taxon>Heunggongvirae</taxon>
        <taxon>Uroviricota</taxon>
        <taxon>Caudoviricetes</taxon>
    </lineage>
</organism>
<sequence length="117" mass="13403">MKRKYKYLEALDSPKTTRARSYKQESRIAKELKGKTTINSGATFGQNDVYTDYCEVEAKTTTHKSYSLTLADWYKLKRKCNIAKMPVMVVDFEGTPTSLAVLSFEDLKFLISQANKE</sequence>
<proteinExistence type="predicted"/>